<accession>A0A7J9HSJ4</accession>
<evidence type="ECO:0000313" key="8">
    <source>
        <dbReference type="EMBL" id="MBA0812840.1"/>
    </source>
</evidence>
<keyword evidence="5" id="KW-0472">Membrane</keyword>
<keyword evidence="6" id="KW-0675">Receptor</keyword>
<keyword evidence="9" id="KW-1185">Reference proteome</keyword>
<sequence length="185" mass="20685">MTGHILSLNLSLPPLDENNLVSHLTSNLEGKINPCLLNLKHLRFLDLSGNKFDGLLPYQLGNLSNLQYLNLGDNGLYVQSLRWLSGLLLKHLDVSSMDLSRASNWLQLVNTLLPSLEELHLSACQHVPGPPLLNLNLSSLPILDLSYNDLSNQMDLRWVFKLNSQVLLNLEGNGLDGPICWCLRQ</sequence>
<name>A0A7J9HSJ4_9ROSI</name>
<evidence type="ECO:0000256" key="5">
    <source>
        <dbReference type="ARBA" id="ARBA00023136"/>
    </source>
</evidence>
<dbReference type="AlphaFoldDB" id="A0A7J9HSJ4"/>
<evidence type="ECO:0000256" key="3">
    <source>
        <dbReference type="ARBA" id="ARBA00022729"/>
    </source>
</evidence>
<keyword evidence="2" id="KW-0812">Transmembrane</keyword>
<dbReference type="PRINTS" id="PR00019">
    <property type="entry name" value="LEURICHRPT"/>
</dbReference>
<keyword evidence="3" id="KW-0732">Signal</keyword>
<evidence type="ECO:0000256" key="1">
    <source>
        <dbReference type="ARBA" id="ARBA00004479"/>
    </source>
</evidence>
<evidence type="ECO:0000256" key="4">
    <source>
        <dbReference type="ARBA" id="ARBA00022989"/>
    </source>
</evidence>
<dbReference type="PANTHER" id="PTHR48063">
    <property type="entry name" value="LRR RECEPTOR-LIKE KINASE"/>
    <property type="match status" value="1"/>
</dbReference>
<dbReference type="OrthoDB" id="997795at2759"/>
<reference evidence="8 9" key="1">
    <citation type="journal article" date="2019" name="Genome Biol. Evol.">
        <title>Insights into the evolution of the New World diploid cottons (Gossypium, subgenus Houzingenia) based on genome sequencing.</title>
        <authorList>
            <person name="Grover C.E."/>
            <person name="Arick M.A. 2nd"/>
            <person name="Thrash A."/>
            <person name="Conover J.L."/>
            <person name="Sanders W.S."/>
            <person name="Peterson D.G."/>
            <person name="Frelichowski J.E."/>
            <person name="Scheffler J.A."/>
            <person name="Scheffler B.E."/>
            <person name="Wendel J.F."/>
        </authorList>
    </citation>
    <scope>NUCLEOTIDE SEQUENCE [LARGE SCALE GENOMIC DNA]</scope>
    <source>
        <strain evidence="8">0</strain>
        <tissue evidence="8">Leaf</tissue>
    </source>
</reference>
<protein>
    <submittedName>
        <fullName evidence="8">Uncharacterized protein</fullName>
    </submittedName>
</protein>
<evidence type="ECO:0000313" key="9">
    <source>
        <dbReference type="Proteomes" id="UP000593560"/>
    </source>
</evidence>
<dbReference type="InterPro" id="IPR001611">
    <property type="entry name" value="Leu-rich_rpt"/>
</dbReference>
<dbReference type="EMBL" id="JABFAD010000011">
    <property type="protein sequence ID" value="MBA0812840.1"/>
    <property type="molecule type" value="Genomic_DNA"/>
</dbReference>
<dbReference type="InterPro" id="IPR046956">
    <property type="entry name" value="RLP23-like"/>
</dbReference>
<evidence type="ECO:0000256" key="6">
    <source>
        <dbReference type="ARBA" id="ARBA00023170"/>
    </source>
</evidence>
<comment type="caution">
    <text evidence="8">The sequence shown here is derived from an EMBL/GenBank/DDBJ whole genome shotgun (WGS) entry which is preliminary data.</text>
</comment>
<dbReference type="InterPro" id="IPR032675">
    <property type="entry name" value="LRR_dom_sf"/>
</dbReference>
<gene>
    <name evidence="8" type="ORF">Gohar_026774</name>
</gene>
<dbReference type="PANTHER" id="PTHR48063:SF98">
    <property type="entry name" value="LRR RECEPTOR-LIKE SERINE_THREONINE-PROTEIN KINASE FLS2"/>
    <property type="match status" value="1"/>
</dbReference>
<dbReference type="Proteomes" id="UP000593560">
    <property type="component" value="Unassembled WGS sequence"/>
</dbReference>
<keyword evidence="7" id="KW-0325">Glycoprotein</keyword>
<proteinExistence type="predicted"/>
<dbReference type="Gene3D" id="3.80.10.10">
    <property type="entry name" value="Ribonuclease Inhibitor"/>
    <property type="match status" value="2"/>
</dbReference>
<evidence type="ECO:0000256" key="2">
    <source>
        <dbReference type="ARBA" id="ARBA00022692"/>
    </source>
</evidence>
<dbReference type="GO" id="GO:0016020">
    <property type="term" value="C:membrane"/>
    <property type="evidence" value="ECO:0007669"/>
    <property type="project" value="UniProtKB-SubCell"/>
</dbReference>
<dbReference type="SUPFAM" id="SSF52047">
    <property type="entry name" value="RNI-like"/>
    <property type="match status" value="1"/>
</dbReference>
<dbReference type="Pfam" id="PF00560">
    <property type="entry name" value="LRR_1"/>
    <property type="match status" value="2"/>
</dbReference>
<comment type="subcellular location">
    <subcellularLocation>
        <location evidence="1">Membrane</location>
        <topology evidence="1">Single-pass type I membrane protein</topology>
    </subcellularLocation>
</comment>
<evidence type="ECO:0000256" key="7">
    <source>
        <dbReference type="ARBA" id="ARBA00023180"/>
    </source>
</evidence>
<organism evidence="8 9">
    <name type="scientific">Gossypium harknessii</name>
    <dbReference type="NCBI Taxonomy" id="34285"/>
    <lineage>
        <taxon>Eukaryota</taxon>
        <taxon>Viridiplantae</taxon>
        <taxon>Streptophyta</taxon>
        <taxon>Embryophyta</taxon>
        <taxon>Tracheophyta</taxon>
        <taxon>Spermatophyta</taxon>
        <taxon>Magnoliopsida</taxon>
        <taxon>eudicotyledons</taxon>
        <taxon>Gunneridae</taxon>
        <taxon>Pentapetalae</taxon>
        <taxon>rosids</taxon>
        <taxon>malvids</taxon>
        <taxon>Malvales</taxon>
        <taxon>Malvaceae</taxon>
        <taxon>Malvoideae</taxon>
        <taxon>Gossypium</taxon>
    </lineage>
</organism>
<keyword evidence="4" id="KW-1133">Transmembrane helix</keyword>